<protein>
    <submittedName>
        <fullName evidence="2">14633_t:CDS:1</fullName>
    </submittedName>
</protein>
<sequence length="123" mass="13794">SLKESSSCLQLNSKVIIQDSSVINIEDSDSEEEKVKTKRAKKSDRMLKEERLSSNEKMKITDLDTPPTYPSFGLTHAFKPNTQRSQSQSQSTDTENILGPNFVSDLQECLDLLTNVLNSARSQ</sequence>
<dbReference type="AlphaFoldDB" id="A0A9N9D4B1"/>
<dbReference type="OrthoDB" id="10377688at2759"/>
<reference evidence="2" key="1">
    <citation type="submission" date="2021-06" db="EMBL/GenBank/DDBJ databases">
        <authorList>
            <person name="Kallberg Y."/>
            <person name="Tangrot J."/>
            <person name="Rosling A."/>
        </authorList>
    </citation>
    <scope>NUCLEOTIDE SEQUENCE</scope>
    <source>
        <strain evidence="2">IN212</strain>
    </source>
</reference>
<proteinExistence type="predicted"/>
<dbReference type="EMBL" id="CAJVPZ010010941">
    <property type="protein sequence ID" value="CAG8624780.1"/>
    <property type="molecule type" value="Genomic_DNA"/>
</dbReference>
<name>A0A9N9D4B1_9GLOM</name>
<keyword evidence="3" id="KW-1185">Reference proteome</keyword>
<feature type="region of interest" description="Disordered" evidence="1">
    <location>
        <begin position="27"/>
        <end position="98"/>
    </location>
</feature>
<comment type="caution">
    <text evidence="2">The sequence shown here is derived from an EMBL/GenBank/DDBJ whole genome shotgun (WGS) entry which is preliminary data.</text>
</comment>
<organism evidence="2 3">
    <name type="scientific">Racocetra fulgida</name>
    <dbReference type="NCBI Taxonomy" id="60492"/>
    <lineage>
        <taxon>Eukaryota</taxon>
        <taxon>Fungi</taxon>
        <taxon>Fungi incertae sedis</taxon>
        <taxon>Mucoromycota</taxon>
        <taxon>Glomeromycotina</taxon>
        <taxon>Glomeromycetes</taxon>
        <taxon>Diversisporales</taxon>
        <taxon>Gigasporaceae</taxon>
        <taxon>Racocetra</taxon>
    </lineage>
</organism>
<evidence type="ECO:0000256" key="1">
    <source>
        <dbReference type="SAM" id="MobiDB-lite"/>
    </source>
</evidence>
<dbReference type="Proteomes" id="UP000789396">
    <property type="component" value="Unassembled WGS sequence"/>
</dbReference>
<evidence type="ECO:0000313" key="3">
    <source>
        <dbReference type="Proteomes" id="UP000789396"/>
    </source>
</evidence>
<gene>
    <name evidence="2" type="ORF">RFULGI_LOCUS7492</name>
</gene>
<feature type="non-terminal residue" evidence="2">
    <location>
        <position position="1"/>
    </location>
</feature>
<evidence type="ECO:0000313" key="2">
    <source>
        <dbReference type="EMBL" id="CAG8624780.1"/>
    </source>
</evidence>
<feature type="compositionally biased region" description="Basic and acidic residues" evidence="1">
    <location>
        <begin position="43"/>
        <end position="62"/>
    </location>
</feature>
<accession>A0A9N9D4B1</accession>